<evidence type="ECO:0000256" key="6">
    <source>
        <dbReference type="RuleBase" id="RU361154"/>
    </source>
</evidence>
<evidence type="ECO:0000259" key="8">
    <source>
        <dbReference type="Pfam" id="PF02836"/>
    </source>
</evidence>
<dbReference type="InterPro" id="IPR036156">
    <property type="entry name" value="Beta-gal/glucu_dom_sf"/>
</dbReference>
<proteinExistence type="inferred from homology"/>
<dbReference type="Pfam" id="PF00703">
    <property type="entry name" value="Glyco_hydro_2"/>
    <property type="match status" value="1"/>
</dbReference>
<dbReference type="RefSeq" id="WP_225420147.1">
    <property type="nucleotide sequence ID" value="NZ_JBHTOH010000016.1"/>
</dbReference>
<feature type="domain" description="Glycosyl hydrolases family 2 sugar binding" evidence="9">
    <location>
        <begin position="17"/>
        <end position="142"/>
    </location>
</feature>
<organism evidence="10 11">
    <name type="scientific">Lapidilactobacillus gannanensis</name>
    <dbReference type="NCBI Taxonomy" id="2486002"/>
    <lineage>
        <taxon>Bacteria</taxon>
        <taxon>Bacillati</taxon>
        <taxon>Bacillota</taxon>
        <taxon>Bacilli</taxon>
        <taxon>Lactobacillales</taxon>
        <taxon>Lactobacillaceae</taxon>
        <taxon>Lapidilactobacillus</taxon>
    </lineage>
</organism>
<evidence type="ECO:0000256" key="4">
    <source>
        <dbReference type="ARBA" id="ARBA00022801"/>
    </source>
</evidence>
<feature type="domain" description="Glycoside hydrolase family 2 catalytic" evidence="8">
    <location>
        <begin position="253"/>
        <end position="516"/>
    </location>
</feature>
<name>A0ABW4BNN5_9LACO</name>
<dbReference type="SUPFAM" id="SSF51445">
    <property type="entry name" value="(Trans)glycosidases"/>
    <property type="match status" value="1"/>
</dbReference>
<evidence type="ECO:0000259" key="7">
    <source>
        <dbReference type="Pfam" id="PF00703"/>
    </source>
</evidence>
<evidence type="ECO:0000313" key="10">
    <source>
        <dbReference type="EMBL" id="MFD1410537.1"/>
    </source>
</evidence>
<dbReference type="InterPro" id="IPR006103">
    <property type="entry name" value="Glyco_hydro_2_cat"/>
</dbReference>
<accession>A0ABW4BNN5</accession>
<dbReference type="PRINTS" id="PR00132">
    <property type="entry name" value="GLHYDRLASE2"/>
</dbReference>
<dbReference type="GO" id="GO:0016787">
    <property type="term" value="F:hydrolase activity"/>
    <property type="evidence" value="ECO:0007669"/>
    <property type="project" value="UniProtKB-KW"/>
</dbReference>
<protein>
    <recommendedName>
        <fullName evidence="3">Beta-glucuronidase</fullName>
        <ecNumber evidence="2">3.2.1.31</ecNumber>
    </recommendedName>
</protein>
<dbReference type="Pfam" id="PF02836">
    <property type="entry name" value="Glyco_hydro_2_C"/>
    <property type="match status" value="1"/>
</dbReference>
<comment type="caution">
    <text evidence="10">The sequence shown here is derived from an EMBL/GenBank/DDBJ whole genome shotgun (WGS) entry which is preliminary data.</text>
</comment>
<dbReference type="InterPro" id="IPR006102">
    <property type="entry name" value="Ig-like_GH2"/>
</dbReference>
<dbReference type="InterPro" id="IPR023230">
    <property type="entry name" value="Glyco_hydro_2_CS"/>
</dbReference>
<dbReference type="InterPro" id="IPR006101">
    <property type="entry name" value="Glyco_hydro_2"/>
</dbReference>
<dbReference type="EC" id="3.2.1.31" evidence="2"/>
<keyword evidence="5 6" id="KW-0326">Glycosidase</keyword>
<reference evidence="11" key="1">
    <citation type="journal article" date="2019" name="Int. J. Syst. Evol. Microbiol.">
        <title>The Global Catalogue of Microorganisms (GCM) 10K type strain sequencing project: providing services to taxonomists for standard genome sequencing and annotation.</title>
        <authorList>
            <consortium name="The Broad Institute Genomics Platform"/>
            <consortium name="The Broad Institute Genome Sequencing Center for Infectious Disease"/>
            <person name="Wu L."/>
            <person name="Ma J."/>
        </authorList>
    </citation>
    <scope>NUCLEOTIDE SEQUENCE [LARGE SCALE GENOMIC DNA]</scope>
    <source>
        <strain evidence="11">CCM 8937</strain>
    </source>
</reference>
<dbReference type="Gene3D" id="3.20.20.80">
    <property type="entry name" value="Glycosidases"/>
    <property type="match status" value="1"/>
</dbReference>
<dbReference type="SUPFAM" id="SSF49303">
    <property type="entry name" value="beta-Galactosidase/glucuronidase domain"/>
    <property type="match status" value="1"/>
</dbReference>
<dbReference type="InterPro" id="IPR013783">
    <property type="entry name" value="Ig-like_fold"/>
</dbReference>
<dbReference type="Proteomes" id="UP001597191">
    <property type="component" value="Unassembled WGS sequence"/>
</dbReference>
<evidence type="ECO:0000259" key="9">
    <source>
        <dbReference type="Pfam" id="PF02837"/>
    </source>
</evidence>
<evidence type="ECO:0000313" key="11">
    <source>
        <dbReference type="Proteomes" id="UP001597191"/>
    </source>
</evidence>
<evidence type="ECO:0000256" key="5">
    <source>
        <dbReference type="ARBA" id="ARBA00023295"/>
    </source>
</evidence>
<dbReference type="SUPFAM" id="SSF49785">
    <property type="entry name" value="Galactose-binding domain-like"/>
    <property type="match status" value="1"/>
</dbReference>
<keyword evidence="11" id="KW-1185">Reference proteome</keyword>
<dbReference type="Gene3D" id="2.60.120.260">
    <property type="entry name" value="Galactose-binding domain-like"/>
    <property type="match status" value="1"/>
</dbReference>
<feature type="domain" description="Glycoside hydrolase family 2 immunoglobulin-like beta-sandwich" evidence="7">
    <location>
        <begin position="148"/>
        <end position="251"/>
    </location>
</feature>
<dbReference type="PROSITE" id="PS00719">
    <property type="entry name" value="GLYCOSYL_HYDROL_F2_1"/>
    <property type="match status" value="1"/>
</dbReference>
<dbReference type="PANTHER" id="PTHR10066:SF67">
    <property type="entry name" value="BETA-GLUCURONIDASE"/>
    <property type="match status" value="1"/>
</dbReference>
<dbReference type="InterPro" id="IPR006104">
    <property type="entry name" value="Glyco_hydro_2_N"/>
</dbReference>
<sequence>MIRLFQQHQIRRTQDLSGIWDFKVKDKPEKYQITVPGCWKQVPALSTYRGQGIYSRTVVISELTNLRLVFKGVSHTAEVYFDNQFIGRHYGAYTPFDLIVPQVKAGQHQLKIVVDNRFSEQSALHVPNDYYTYGGLTRGVVLEYLSDTYLQALTFTSHLQADQQWQAELTATIVNLAAQTKSLTLAWTLADQRYQQTVTLAANSQQKFTWSADFPEVTAWSPQTPQLYFLQAELIQSAQKLDDLIERVGFREVTMKQTQLLLNGRPIFLKGFNRHEDYPGVGCSLPLALMNRDLDLLEDLGANAVRTCHYPNDELFLDLCDQRGFLVWEENHARGLSLAQMENPNFNRQSAACIQEFIPAHYNHPSIIIWGLLNECASQTAIGRKKYQKQFKQIRQLDQSRPVTAATRQHFTDLCLDLDDIVSVNMYSGWYDDHPVAAQLDQEYAWIQHAGGDNKPLIISEFGAGGIYGDHDYFAKSKWSEERQVEIIAANLETYLHDERITGVFLWQFADCRVTEQEWFATRPRTYNNKGVVDEYRRPKLAV</sequence>
<keyword evidence="4 6" id="KW-0378">Hydrolase</keyword>
<comment type="similarity">
    <text evidence="1 6">Belongs to the glycosyl hydrolase 2 family.</text>
</comment>
<dbReference type="InterPro" id="IPR017853">
    <property type="entry name" value="GH"/>
</dbReference>
<evidence type="ECO:0000256" key="2">
    <source>
        <dbReference type="ARBA" id="ARBA00012761"/>
    </source>
</evidence>
<dbReference type="Gene3D" id="2.60.40.10">
    <property type="entry name" value="Immunoglobulins"/>
    <property type="match status" value="1"/>
</dbReference>
<evidence type="ECO:0000256" key="3">
    <source>
        <dbReference type="ARBA" id="ARBA00016205"/>
    </source>
</evidence>
<dbReference type="Pfam" id="PF02837">
    <property type="entry name" value="Glyco_hydro_2_N"/>
    <property type="match status" value="1"/>
</dbReference>
<evidence type="ECO:0000256" key="1">
    <source>
        <dbReference type="ARBA" id="ARBA00007401"/>
    </source>
</evidence>
<gene>
    <name evidence="10" type="ORF">ACFQ4R_02710</name>
</gene>
<dbReference type="InterPro" id="IPR008979">
    <property type="entry name" value="Galactose-bd-like_sf"/>
</dbReference>
<dbReference type="EMBL" id="JBHTOH010000016">
    <property type="protein sequence ID" value="MFD1410537.1"/>
    <property type="molecule type" value="Genomic_DNA"/>
</dbReference>
<dbReference type="PANTHER" id="PTHR10066">
    <property type="entry name" value="BETA-GLUCURONIDASE"/>
    <property type="match status" value="1"/>
</dbReference>